<dbReference type="PRINTS" id="PR00853">
    <property type="entry name" value="XPGRADSUPER"/>
</dbReference>
<feature type="compositionally biased region" description="Basic residues" evidence="15">
    <location>
        <begin position="1097"/>
        <end position="1125"/>
    </location>
</feature>
<gene>
    <name evidence="18" type="primary">ercc5</name>
</gene>
<dbReference type="GO" id="GO:0005694">
    <property type="term" value="C:chromosome"/>
    <property type="evidence" value="ECO:0007669"/>
    <property type="project" value="UniProtKB-SubCell"/>
</dbReference>
<dbReference type="CTD" id="2073"/>
<keyword evidence="14" id="KW-0539">Nucleus</keyword>
<keyword evidence="9" id="KW-0227">DNA damage</keyword>
<dbReference type="CDD" id="cd09904">
    <property type="entry name" value="H3TH_XPG"/>
    <property type="match status" value="1"/>
</dbReference>
<dbReference type="GO" id="GO:0016788">
    <property type="term" value="F:hydrolase activity, acting on ester bonds"/>
    <property type="evidence" value="ECO:0007669"/>
    <property type="project" value="InterPro"/>
</dbReference>
<dbReference type="Gene3D" id="1.10.150.20">
    <property type="entry name" value="5' to 3' exonuclease, C-terminal subdomain"/>
    <property type="match status" value="1"/>
</dbReference>
<dbReference type="PRINTS" id="PR00066">
    <property type="entry name" value="XRODRMPGMNTG"/>
</dbReference>
<feature type="compositionally biased region" description="Basic and acidic residues" evidence="15">
    <location>
        <begin position="579"/>
        <end position="588"/>
    </location>
</feature>
<keyword evidence="13" id="KW-0234">DNA repair</keyword>
<evidence type="ECO:0000259" key="17">
    <source>
        <dbReference type="SMART" id="SM00485"/>
    </source>
</evidence>
<feature type="compositionally biased region" description="Basic and acidic residues" evidence="15">
    <location>
        <begin position="468"/>
        <end position="485"/>
    </location>
</feature>
<evidence type="ECO:0000256" key="5">
    <source>
        <dbReference type="ARBA" id="ARBA00022454"/>
    </source>
</evidence>
<dbReference type="Proteomes" id="UP000472265">
    <property type="component" value="Chromosome 4"/>
</dbReference>
<comment type="cofactor">
    <cofactor evidence="1">
        <name>Mg(2+)</name>
        <dbReference type="ChEBI" id="CHEBI:18420"/>
    </cofactor>
</comment>
<dbReference type="Pfam" id="PF00867">
    <property type="entry name" value="XPG_I"/>
    <property type="match status" value="1"/>
</dbReference>
<protein>
    <submittedName>
        <fullName evidence="18">Excision repair cross-complementation group 5</fullName>
    </submittedName>
</protein>
<dbReference type="GO" id="GO:0009411">
    <property type="term" value="P:response to UV"/>
    <property type="evidence" value="ECO:0007669"/>
    <property type="project" value="UniProtKB-ARBA"/>
</dbReference>
<dbReference type="SMART" id="SM00484">
    <property type="entry name" value="XPGI"/>
    <property type="match status" value="1"/>
</dbReference>
<evidence type="ECO:0000256" key="4">
    <source>
        <dbReference type="ARBA" id="ARBA00005283"/>
    </source>
</evidence>
<dbReference type="SUPFAM" id="SSF88723">
    <property type="entry name" value="PIN domain-like"/>
    <property type="match status" value="1"/>
</dbReference>
<reference evidence="18" key="2">
    <citation type="submission" date="2025-08" db="UniProtKB">
        <authorList>
            <consortium name="Ensembl"/>
        </authorList>
    </citation>
    <scope>IDENTIFICATION</scope>
</reference>
<dbReference type="Pfam" id="PF00752">
    <property type="entry name" value="XPG_N"/>
    <property type="match status" value="1"/>
</dbReference>
<dbReference type="FunFam" id="1.10.150.20:FF:000037">
    <property type="entry name" value="DNA repair protein complementing XP-G cells homolog"/>
    <property type="match status" value="1"/>
</dbReference>
<dbReference type="SUPFAM" id="SSF47807">
    <property type="entry name" value="5' to 3' exonuclease, C-terminal subdomain"/>
    <property type="match status" value="1"/>
</dbReference>
<feature type="compositionally biased region" description="Acidic residues" evidence="15">
    <location>
        <begin position="978"/>
        <end position="990"/>
    </location>
</feature>
<evidence type="ECO:0000256" key="12">
    <source>
        <dbReference type="ARBA" id="ARBA00023125"/>
    </source>
</evidence>
<feature type="compositionally biased region" description="Basic and acidic residues" evidence="15">
    <location>
        <begin position="515"/>
        <end position="550"/>
    </location>
</feature>
<feature type="compositionally biased region" description="Basic and acidic residues" evidence="15">
    <location>
        <begin position="654"/>
        <end position="671"/>
    </location>
</feature>
<evidence type="ECO:0000256" key="8">
    <source>
        <dbReference type="ARBA" id="ARBA00022759"/>
    </source>
</evidence>
<evidence type="ECO:0000256" key="9">
    <source>
        <dbReference type="ARBA" id="ARBA00022763"/>
    </source>
</evidence>
<feature type="domain" description="XPG N-terminal" evidence="17">
    <location>
        <begin position="1"/>
        <end position="98"/>
    </location>
</feature>
<dbReference type="FunFam" id="3.40.50.1010:FF:000023">
    <property type="entry name" value="DNA repair protein complementing XP-G cells"/>
    <property type="match status" value="1"/>
</dbReference>
<dbReference type="GeneID" id="115579651"/>
<dbReference type="InterPro" id="IPR008918">
    <property type="entry name" value="HhH2"/>
</dbReference>
<feature type="region of interest" description="Disordered" evidence="15">
    <location>
        <begin position="577"/>
        <end position="682"/>
    </location>
</feature>
<feature type="compositionally biased region" description="Low complexity" evidence="15">
    <location>
        <begin position="638"/>
        <end position="649"/>
    </location>
</feature>
<dbReference type="OMA" id="PNSMDFS"/>
<dbReference type="GO" id="GO:0046872">
    <property type="term" value="F:metal ion binding"/>
    <property type="evidence" value="ECO:0007669"/>
    <property type="project" value="UniProtKB-KW"/>
</dbReference>
<organism evidence="18 19">
    <name type="scientific">Sparus aurata</name>
    <name type="common">Gilthead sea bream</name>
    <dbReference type="NCBI Taxonomy" id="8175"/>
    <lineage>
        <taxon>Eukaryota</taxon>
        <taxon>Metazoa</taxon>
        <taxon>Chordata</taxon>
        <taxon>Craniata</taxon>
        <taxon>Vertebrata</taxon>
        <taxon>Euteleostomi</taxon>
        <taxon>Actinopterygii</taxon>
        <taxon>Neopterygii</taxon>
        <taxon>Teleostei</taxon>
        <taxon>Neoteleostei</taxon>
        <taxon>Acanthomorphata</taxon>
        <taxon>Eupercaria</taxon>
        <taxon>Spariformes</taxon>
        <taxon>Sparidae</taxon>
        <taxon>Sparus</taxon>
    </lineage>
</organism>
<dbReference type="FunCoup" id="A0A671TKH6">
    <property type="interactions" value="1618"/>
</dbReference>
<accession>A0A671TKH6</accession>
<proteinExistence type="inferred from homology"/>
<dbReference type="InterPro" id="IPR006084">
    <property type="entry name" value="XPG/Rad2"/>
</dbReference>
<dbReference type="InterPro" id="IPR019974">
    <property type="entry name" value="XPG_CS"/>
</dbReference>
<evidence type="ECO:0000256" key="3">
    <source>
        <dbReference type="ARBA" id="ARBA00004286"/>
    </source>
</evidence>
<evidence type="ECO:0000256" key="1">
    <source>
        <dbReference type="ARBA" id="ARBA00001946"/>
    </source>
</evidence>
<feature type="compositionally biased region" description="Basic and acidic residues" evidence="15">
    <location>
        <begin position="1007"/>
        <end position="1018"/>
    </location>
</feature>
<dbReference type="InParanoid" id="A0A671TKH6"/>
<dbReference type="FunFam" id="3.40.50.1010:FF:000022">
    <property type="entry name" value="DNA repair protein complementing XP-G cells homolog"/>
    <property type="match status" value="1"/>
</dbReference>
<feature type="compositionally biased region" description="Polar residues" evidence="15">
    <location>
        <begin position="1041"/>
        <end position="1064"/>
    </location>
</feature>
<dbReference type="OrthoDB" id="31113at2759"/>
<evidence type="ECO:0000256" key="6">
    <source>
        <dbReference type="ARBA" id="ARBA00022722"/>
    </source>
</evidence>
<feature type="compositionally biased region" description="Acidic residues" evidence="15">
    <location>
        <begin position="163"/>
        <end position="173"/>
    </location>
</feature>
<feature type="domain" description="XPG-I" evidence="16">
    <location>
        <begin position="729"/>
        <end position="798"/>
    </location>
</feature>
<dbReference type="GO" id="GO:0004520">
    <property type="term" value="F:DNA endonuclease activity"/>
    <property type="evidence" value="ECO:0007669"/>
    <property type="project" value="TreeGrafter"/>
</dbReference>
<keyword evidence="5" id="KW-0158">Chromosome</keyword>
<keyword evidence="12" id="KW-0238">DNA-binding</keyword>
<name>A0A671TKH6_SPAAU</name>
<feature type="region of interest" description="Disordered" evidence="15">
    <location>
        <begin position="150"/>
        <end position="173"/>
    </location>
</feature>
<dbReference type="GeneTree" id="ENSGT00940000163631"/>
<evidence type="ECO:0000256" key="15">
    <source>
        <dbReference type="SAM" id="MobiDB-lite"/>
    </source>
</evidence>
<evidence type="ECO:0000256" key="14">
    <source>
        <dbReference type="ARBA" id="ARBA00023242"/>
    </source>
</evidence>
<evidence type="ECO:0000256" key="2">
    <source>
        <dbReference type="ARBA" id="ARBA00004123"/>
    </source>
</evidence>
<dbReference type="GO" id="GO:0006289">
    <property type="term" value="P:nucleotide-excision repair"/>
    <property type="evidence" value="ECO:0007669"/>
    <property type="project" value="InterPro"/>
</dbReference>
<dbReference type="InterPro" id="IPR036279">
    <property type="entry name" value="5-3_exonuclease_C_sf"/>
</dbReference>
<keyword evidence="11" id="KW-0460">Magnesium</keyword>
<evidence type="ECO:0000313" key="18">
    <source>
        <dbReference type="Ensembl" id="ENSSAUP00010001825.1"/>
    </source>
</evidence>
<evidence type="ECO:0000313" key="19">
    <source>
        <dbReference type="Proteomes" id="UP000472265"/>
    </source>
</evidence>
<feature type="compositionally biased region" description="Acidic residues" evidence="15">
    <location>
        <begin position="597"/>
        <end position="623"/>
    </location>
</feature>
<sequence>MGVHGLWKLLESTGKPVNPETLEGKVLAVDISIWLNQAVKGVRDREGHSVQNAHLLTLFHRICKLLFFRIRPVFVFDGEAPLLKRQTLTLRRQRKEELSRESKQTNEKLLKTFLKRQAIKAALGDRSKDPLPSLSSVRRDEVDDMYVLPALPAAEEKEKSSSEEEEVEEGEEKECEGMVDDFHMYQGESYGDPNSVDINSEEFASLPPEMKHEILKDMKEFSKRRRTMYQKPPEHSGDFSQYQLAGLLQRNHLNQRLEGVEKEMSQRNAGGAPQLYEQDGEEKSHSVESHRLVSEDHSHFILIKSNKKKETAPESQPAAAPWSGGFLSGKKRKVAGRPEPLWRPICEEEEEAQSPPSEDSKPCVSKLSQEDTSPPSPRTLKAIQAAMNDSSDEEKVDRDTKSGGMSPHTLLAIQQALTEEEDGAAETPITRSPTKLQAKIRHPAPLVVISSSEDEQEPDHVNSLPTNEKADFKRDPTGQRLHVRDSLLVSSSEDEMEEMIGQRKKAPPSAALQQPHDRGTKSEEEAKKGPLTGELERRESEHGLNTKNRDLVQPQICAQICGKPLSAATEVYPVVLEQSSKKSTEAVENRSGNVVESESEESFIEVSEEEIEEDDEDDSDEVPEDKTKKEETAEESSAEAPSSPAAASQVEEEEVKKSQIEEKDLKERTETESTPATNEWEHFDADELEDLESSLQAEQSSLRELKQQQERMANTVTGQMYLESQELLQLFGVPFLVAPMEAEAQCAALDRADHTHGTITDDSDVWLFGGRHVYKNFFSQNKYVEHFQYSDVQNQLGLDRTKLINLAYLLGSDYTEGVPGVGYVTGMEILNEFPGPGMEPLIQFSQWWSEAQEKKRLAADPRDTKVKKKLRDLKLHPGFPNPAVSQAYLQPAVDESDSSFSWGRPQLDMIKEFCLNRFGWNSRKTEETLQPVIKQLNSQQTQLRIDSFFRMEQQEKQAIRSQRLRRAVTCMKRKEREGGEEEEEDSEEEIPSPSKSKRGKAASKSPKKGEGEREEERSAAGGGFLGSAVVVERPLTPLKDVSSTSQELRSEKITQSTKNTPQGASRSRSSSSSGDDSDSGGEIAMVTARSVFEGSRRGHAAKSTRGRGRGRGRGSMRGKRGGKKQ</sequence>
<keyword evidence="8" id="KW-0255">Endonuclease</keyword>
<dbReference type="SMART" id="SM00279">
    <property type="entry name" value="HhH2"/>
    <property type="match status" value="1"/>
</dbReference>
<dbReference type="GO" id="GO:0005634">
    <property type="term" value="C:nucleus"/>
    <property type="evidence" value="ECO:0007669"/>
    <property type="project" value="UniProtKB-SubCell"/>
</dbReference>
<dbReference type="Ensembl" id="ENSSAUT00010001897.1">
    <property type="protein sequence ID" value="ENSSAUP00010001825.1"/>
    <property type="gene ID" value="ENSSAUG00010000899.1"/>
</dbReference>
<dbReference type="SMART" id="SM00485">
    <property type="entry name" value="XPGN"/>
    <property type="match status" value="1"/>
</dbReference>
<keyword evidence="10" id="KW-0378">Hydrolase</keyword>
<reference evidence="18" key="1">
    <citation type="submission" date="2021-04" db="EMBL/GenBank/DDBJ databases">
        <authorList>
            <consortium name="Wellcome Sanger Institute Data Sharing"/>
        </authorList>
    </citation>
    <scope>NUCLEOTIDE SEQUENCE [LARGE SCALE GENOMIC DNA]</scope>
</reference>
<dbReference type="PANTHER" id="PTHR16171:SF11">
    <property type="entry name" value="DNA EXCISION REPAIR PROTEIN ERCC-5"/>
    <property type="match status" value="1"/>
</dbReference>
<evidence type="ECO:0000256" key="10">
    <source>
        <dbReference type="ARBA" id="ARBA00022801"/>
    </source>
</evidence>
<feature type="compositionally biased region" description="Low complexity" evidence="15">
    <location>
        <begin position="1065"/>
        <end position="1074"/>
    </location>
</feature>
<comment type="subcellular location">
    <subcellularLocation>
        <location evidence="3">Chromosome</location>
    </subcellularLocation>
    <subcellularLocation>
        <location evidence="2">Nucleus</location>
    </subcellularLocation>
</comment>
<dbReference type="PANTHER" id="PTHR16171">
    <property type="entry name" value="DNA REPAIR PROTEIN COMPLEMENTING XP-G CELLS-RELATED"/>
    <property type="match status" value="1"/>
</dbReference>
<dbReference type="Gene3D" id="3.40.50.1010">
    <property type="entry name" value="5'-nuclease"/>
    <property type="match status" value="2"/>
</dbReference>
<dbReference type="PROSITE" id="PS00842">
    <property type="entry name" value="XPG_2"/>
    <property type="match status" value="1"/>
</dbReference>
<evidence type="ECO:0000256" key="13">
    <source>
        <dbReference type="ARBA" id="ARBA00023204"/>
    </source>
</evidence>
<dbReference type="AlphaFoldDB" id="A0A671TKH6"/>
<comment type="similarity">
    <text evidence="4">Belongs to the XPG/RAD2 endonuclease family. XPG subfamily.</text>
</comment>
<dbReference type="InterPro" id="IPR006085">
    <property type="entry name" value="XPG_DNA_repair_N"/>
</dbReference>
<evidence type="ECO:0000256" key="7">
    <source>
        <dbReference type="ARBA" id="ARBA00022723"/>
    </source>
</evidence>
<evidence type="ECO:0000256" key="11">
    <source>
        <dbReference type="ARBA" id="ARBA00022842"/>
    </source>
</evidence>
<dbReference type="InterPro" id="IPR001044">
    <property type="entry name" value="XPG/Rad2_eukaryotes"/>
</dbReference>
<keyword evidence="6" id="KW-0540">Nuclease</keyword>
<evidence type="ECO:0000259" key="16">
    <source>
        <dbReference type="SMART" id="SM00484"/>
    </source>
</evidence>
<dbReference type="RefSeq" id="XP_030269090.1">
    <property type="nucleotide sequence ID" value="XM_030413230.1"/>
</dbReference>
<reference evidence="18" key="3">
    <citation type="submission" date="2025-09" db="UniProtKB">
        <authorList>
            <consortium name="Ensembl"/>
        </authorList>
    </citation>
    <scope>IDENTIFICATION</scope>
</reference>
<dbReference type="CDD" id="cd09868">
    <property type="entry name" value="PIN_XPG_RAD2"/>
    <property type="match status" value="2"/>
</dbReference>
<feature type="compositionally biased region" description="Basic and acidic residues" evidence="15">
    <location>
        <begin position="281"/>
        <end position="299"/>
    </location>
</feature>
<feature type="region of interest" description="Disordered" evidence="15">
    <location>
        <begin position="258"/>
        <end position="553"/>
    </location>
</feature>
<keyword evidence="7" id="KW-0479">Metal-binding</keyword>
<dbReference type="GO" id="GO:0003697">
    <property type="term" value="F:single-stranded DNA binding"/>
    <property type="evidence" value="ECO:0007669"/>
    <property type="project" value="InterPro"/>
</dbReference>
<feature type="region of interest" description="Disordered" evidence="15">
    <location>
        <begin position="973"/>
        <end position="1125"/>
    </location>
</feature>
<keyword evidence="19" id="KW-1185">Reference proteome</keyword>
<dbReference type="InterPro" id="IPR029060">
    <property type="entry name" value="PIN-like_dom_sf"/>
</dbReference>
<dbReference type="PROSITE" id="PS00841">
    <property type="entry name" value="XPG_1"/>
    <property type="match status" value="1"/>
</dbReference>
<dbReference type="InterPro" id="IPR006086">
    <property type="entry name" value="XPG-I_dom"/>
</dbReference>